<accession>A0AAP0WRZ1</accession>
<keyword evidence="1" id="KW-1133">Transmembrane helix</keyword>
<proteinExistence type="predicted"/>
<evidence type="ECO:0000313" key="3">
    <source>
        <dbReference type="Proteomes" id="UP001415857"/>
    </source>
</evidence>
<keyword evidence="1" id="KW-0472">Membrane</keyword>
<protein>
    <submittedName>
        <fullName evidence="2">Uncharacterized protein</fullName>
    </submittedName>
</protein>
<dbReference type="EMBL" id="JBBPBK010000011">
    <property type="protein sequence ID" value="KAK9275455.1"/>
    <property type="molecule type" value="Genomic_DNA"/>
</dbReference>
<sequence length="131" mass="15278">MAQEHFVTSITEDHEATCWGCGLRLILPSCAPIFKCGWCGAITNQNARKRESKFFWWRRLRDRCFVCVLLIFMLFVICGGVWAGVPSCFFYQLSVWDFPLHHNHDLVCNYCFYIQPCSILVCWHATKQTMG</sequence>
<evidence type="ECO:0000256" key="1">
    <source>
        <dbReference type="SAM" id="Phobius"/>
    </source>
</evidence>
<name>A0AAP0WRZ1_LIQFO</name>
<feature type="transmembrane region" description="Helical" evidence="1">
    <location>
        <begin position="64"/>
        <end position="85"/>
    </location>
</feature>
<comment type="caution">
    <text evidence="2">The sequence shown here is derived from an EMBL/GenBank/DDBJ whole genome shotgun (WGS) entry which is preliminary data.</text>
</comment>
<dbReference type="Proteomes" id="UP001415857">
    <property type="component" value="Unassembled WGS sequence"/>
</dbReference>
<keyword evidence="3" id="KW-1185">Reference proteome</keyword>
<reference evidence="2 3" key="1">
    <citation type="journal article" date="2024" name="Plant J.">
        <title>Genome sequences and population genomics reveal climatic adaptation and genomic divergence between two closely related sweetgum species.</title>
        <authorList>
            <person name="Xu W.Q."/>
            <person name="Ren C.Q."/>
            <person name="Zhang X.Y."/>
            <person name="Comes H.P."/>
            <person name="Liu X.H."/>
            <person name="Li Y.G."/>
            <person name="Kettle C.J."/>
            <person name="Jalonen R."/>
            <person name="Gaisberger H."/>
            <person name="Ma Y.Z."/>
            <person name="Qiu Y.X."/>
        </authorList>
    </citation>
    <scope>NUCLEOTIDE SEQUENCE [LARGE SCALE GENOMIC DNA]</scope>
    <source>
        <strain evidence="2">Hangzhou</strain>
    </source>
</reference>
<organism evidence="2 3">
    <name type="scientific">Liquidambar formosana</name>
    <name type="common">Formosan gum</name>
    <dbReference type="NCBI Taxonomy" id="63359"/>
    <lineage>
        <taxon>Eukaryota</taxon>
        <taxon>Viridiplantae</taxon>
        <taxon>Streptophyta</taxon>
        <taxon>Embryophyta</taxon>
        <taxon>Tracheophyta</taxon>
        <taxon>Spermatophyta</taxon>
        <taxon>Magnoliopsida</taxon>
        <taxon>eudicotyledons</taxon>
        <taxon>Gunneridae</taxon>
        <taxon>Pentapetalae</taxon>
        <taxon>Saxifragales</taxon>
        <taxon>Altingiaceae</taxon>
        <taxon>Liquidambar</taxon>
    </lineage>
</organism>
<evidence type="ECO:0000313" key="2">
    <source>
        <dbReference type="EMBL" id="KAK9275455.1"/>
    </source>
</evidence>
<gene>
    <name evidence="2" type="ORF">L1049_022722</name>
</gene>
<dbReference type="AlphaFoldDB" id="A0AAP0WRZ1"/>
<keyword evidence="1" id="KW-0812">Transmembrane</keyword>